<dbReference type="Proteomes" id="UP001519307">
    <property type="component" value="Unassembled WGS sequence"/>
</dbReference>
<comment type="cofactor">
    <cofactor evidence="2">
        <name>[4Fe-4S] cluster</name>
        <dbReference type="ChEBI" id="CHEBI:49883"/>
    </cofactor>
</comment>
<feature type="domain" description="FAD/NAD(P)-binding" evidence="11">
    <location>
        <begin position="385"/>
        <end position="609"/>
    </location>
</feature>
<keyword evidence="6" id="KW-0479">Metal-binding</keyword>
<evidence type="ECO:0000256" key="4">
    <source>
        <dbReference type="ARBA" id="ARBA00022630"/>
    </source>
</evidence>
<evidence type="ECO:0000313" key="12">
    <source>
        <dbReference type="EMBL" id="MBP2034032.1"/>
    </source>
</evidence>
<proteinExistence type="inferred from homology"/>
<keyword evidence="7" id="KW-0560">Oxidoreductase</keyword>
<comment type="cofactor">
    <cofactor evidence="1">
        <name>FMN</name>
        <dbReference type="ChEBI" id="CHEBI:58210"/>
    </cofactor>
</comment>
<dbReference type="InterPro" id="IPR051793">
    <property type="entry name" value="NADH:flavin_oxidoreductase"/>
</dbReference>
<dbReference type="InterPro" id="IPR036188">
    <property type="entry name" value="FAD/NAD-bd_sf"/>
</dbReference>
<dbReference type="Gene3D" id="3.20.20.70">
    <property type="entry name" value="Aldolase class I"/>
    <property type="match status" value="1"/>
</dbReference>
<dbReference type="InterPro" id="IPR001155">
    <property type="entry name" value="OxRdtase_FMN_N"/>
</dbReference>
<evidence type="ECO:0000256" key="7">
    <source>
        <dbReference type="ARBA" id="ARBA00023002"/>
    </source>
</evidence>
<dbReference type="EMBL" id="JAGGLM010000029">
    <property type="protein sequence ID" value="MBP2034032.1"/>
    <property type="molecule type" value="Genomic_DNA"/>
</dbReference>
<evidence type="ECO:0000256" key="5">
    <source>
        <dbReference type="ARBA" id="ARBA00022643"/>
    </source>
</evidence>
<keyword evidence="4" id="KW-0285">Flavoprotein</keyword>
<dbReference type="SUPFAM" id="SSF51395">
    <property type="entry name" value="FMN-linked oxidoreductases"/>
    <property type="match status" value="1"/>
</dbReference>
<dbReference type="InterPro" id="IPR013785">
    <property type="entry name" value="Aldolase_TIM"/>
</dbReference>
<comment type="caution">
    <text evidence="12">The sequence shown here is derived from an EMBL/GenBank/DDBJ whole genome shotgun (WGS) entry which is preliminary data.</text>
</comment>
<sequence length="644" mass="70511">MFKKEMFENMFKPGKIGNLEIKNRLVVPPMLSEYADEEGNLTERYIRYYEEKAKGGFGLIIAEDNAVEPRGAGFTKLPGLWHDSQIEKHKEFTSRIQAYGTKIFVQIYHAGREASESIIGMQPVAPSPVHDPAIFEIPHELTLEEVIELEDKFVASIVRAQKAGYDGIELHGAHGYLINQFVSPFSNKRTDIYGGNLMNRLRFPLNIIKKAYEKVGNDFVITYRISADEFVEGGLTIEDSKIIAPILEDAGIKAIHVSGAVYKTGYLPSAPYQAPTALFSDLAKEIKSVVTIPVIAVNKINTPFVAESILKQGKSDFVAIGRASIADPEFPNKVMEGRLEDIIPCIACDQGCQGYIGVQKPVSCLVNPRTGREGEYNLEKVANPKKVMVIGGGLAGMQAGVVAAIKGHQVEIFEKSDRLGGQWLLAAIPPGKEVFNSFVVYLKGQLDKHNVKVHLNTEVTEEVINTFNPDHIILSAGANPITIPFKGIETNKNVVQANEVLSGKVMPGRNVAIIGGGLVGMETAEHLAVHSSSVTVIEMKETHLEEMAGIPKAFMMKSLEHNKVAIRLGTKLEEIRENSIVFSKNGVSEELFIDQIILAIGSRPNIALEEIIKGKYSYTKAGDITGVADGIISVKEGYEAALNI</sequence>
<comment type="similarity">
    <text evidence="3">In the N-terminal section; belongs to the NADH:flavin oxidoreductase/NADH oxidase family.</text>
</comment>
<dbReference type="PANTHER" id="PTHR42917">
    <property type="entry name" value="2,4-DIENOYL-COA REDUCTASE"/>
    <property type="match status" value="1"/>
</dbReference>
<dbReference type="SUPFAM" id="SSF51971">
    <property type="entry name" value="Nucleotide-binding domain"/>
    <property type="match status" value="1"/>
</dbReference>
<dbReference type="Pfam" id="PF07992">
    <property type="entry name" value="Pyr_redox_2"/>
    <property type="match status" value="1"/>
</dbReference>
<evidence type="ECO:0000259" key="10">
    <source>
        <dbReference type="Pfam" id="PF00724"/>
    </source>
</evidence>
<accession>A0ABS4KVH2</accession>
<dbReference type="Pfam" id="PF00724">
    <property type="entry name" value="Oxidored_FMN"/>
    <property type="match status" value="1"/>
</dbReference>
<evidence type="ECO:0000256" key="6">
    <source>
        <dbReference type="ARBA" id="ARBA00022723"/>
    </source>
</evidence>
<dbReference type="SUPFAM" id="SSF51905">
    <property type="entry name" value="FAD/NAD(P)-binding domain"/>
    <property type="match status" value="1"/>
</dbReference>
<dbReference type="CDD" id="cd02803">
    <property type="entry name" value="OYE_like_FMN_family"/>
    <property type="match status" value="1"/>
</dbReference>
<evidence type="ECO:0000256" key="2">
    <source>
        <dbReference type="ARBA" id="ARBA00001966"/>
    </source>
</evidence>
<keyword evidence="9" id="KW-0411">Iron-sulfur</keyword>
<dbReference type="InterPro" id="IPR023753">
    <property type="entry name" value="FAD/NAD-binding_dom"/>
</dbReference>
<evidence type="ECO:0000256" key="9">
    <source>
        <dbReference type="ARBA" id="ARBA00023014"/>
    </source>
</evidence>
<protein>
    <submittedName>
        <fullName evidence="12">2,4-dienoyl-CoA reductase-like NADH-dependent reductase (Old Yellow Enzyme family)/thioredoxin reductase</fullName>
    </submittedName>
</protein>
<evidence type="ECO:0000256" key="8">
    <source>
        <dbReference type="ARBA" id="ARBA00023004"/>
    </source>
</evidence>
<evidence type="ECO:0000313" key="13">
    <source>
        <dbReference type="Proteomes" id="UP001519307"/>
    </source>
</evidence>
<evidence type="ECO:0000259" key="11">
    <source>
        <dbReference type="Pfam" id="PF07992"/>
    </source>
</evidence>
<keyword evidence="8" id="KW-0408">Iron</keyword>
<dbReference type="Gene3D" id="3.40.50.720">
    <property type="entry name" value="NAD(P)-binding Rossmann-like Domain"/>
    <property type="match status" value="1"/>
</dbReference>
<dbReference type="RefSeq" id="WP_209703268.1">
    <property type="nucleotide sequence ID" value="NZ_JAGGLM010000029.1"/>
</dbReference>
<dbReference type="Gene3D" id="3.50.50.60">
    <property type="entry name" value="FAD/NAD(P)-binding domain"/>
    <property type="match status" value="1"/>
</dbReference>
<reference evidence="12 13" key="1">
    <citation type="submission" date="2021-03" db="EMBL/GenBank/DDBJ databases">
        <title>Genomic Encyclopedia of Type Strains, Phase IV (KMG-IV): sequencing the most valuable type-strain genomes for metagenomic binning, comparative biology and taxonomic classification.</title>
        <authorList>
            <person name="Goeker M."/>
        </authorList>
    </citation>
    <scope>NUCLEOTIDE SEQUENCE [LARGE SCALE GENOMIC DNA]</scope>
    <source>
        <strain evidence="12 13">DSM 28783</strain>
    </source>
</reference>
<dbReference type="PRINTS" id="PR00469">
    <property type="entry name" value="PNDRDTASEII"/>
</dbReference>
<organism evidence="12 13">
    <name type="scientific">Clostridium algifaecis</name>
    <dbReference type="NCBI Taxonomy" id="1472040"/>
    <lineage>
        <taxon>Bacteria</taxon>
        <taxon>Bacillati</taxon>
        <taxon>Bacillota</taxon>
        <taxon>Clostridia</taxon>
        <taxon>Eubacteriales</taxon>
        <taxon>Clostridiaceae</taxon>
        <taxon>Clostridium</taxon>
    </lineage>
</organism>
<keyword evidence="13" id="KW-1185">Reference proteome</keyword>
<name>A0ABS4KVH2_9CLOT</name>
<keyword evidence="5" id="KW-0288">FMN</keyword>
<evidence type="ECO:0000256" key="3">
    <source>
        <dbReference type="ARBA" id="ARBA00011048"/>
    </source>
</evidence>
<feature type="domain" description="NADH:flavin oxidoreductase/NADH oxidase N-terminal" evidence="10">
    <location>
        <begin position="10"/>
        <end position="338"/>
    </location>
</feature>
<evidence type="ECO:0000256" key="1">
    <source>
        <dbReference type="ARBA" id="ARBA00001917"/>
    </source>
</evidence>
<dbReference type="PANTHER" id="PTHR42917:SF2">
    <property type="entry name" value="2,4-DIENOYL-COA REDUCTASE [(2E)-ENOYL-COA-PRODUCING]"/>
    <property type="match status" value="1"/>
</dbReference>
<dbReference type="PRINTS" id="PR00368">
    <property type="entry name" value="FADPNR"/>
</dbReference>
<gene>
    <name evidence="12" type="ORF">J2Z42_002751</name>
</gene>